<evidence type="ECO:0000313" key="1">
    <source>
        <dbReference type="EMBL" id="PTQ33425.1"/>
    </source>
</evidence>
<keyword evidence="2" id="KW-1185">Reference proteome</keyword>
<proteinExistence type="predicted"/>
<gene>
    <name evidence="1" type="ORF">MARPO_0089s0052</name>
</gene>
<accession>A0A2R6WHU2</accession>
<dbReference type="AlphaFoldDB" id="A0A2R6WHU2"/>
<reference evidence="2" key="1">
    <citation type="journal article" date="2017" name="Cell">
        <title>Insights into land plant evolution garnered from the Marchantia polymorpha genome.</title>
        <authorList>
            <person name="Bowman J.L."/>
            <person name="Kohchi T."/>
            <person name="Yamato K.T."/>
            <person name="Jenkins J."/>
            <person name="Shu S."/>
            <person name="Ishizaki K."/>
            <person name="Yamaoka S."/>
            <person name="Nishihama R."/>
            <person name="Nakamura Y."/>
            <person name="Berger F."/>
            <person name="Adam C."/>
            <person name="Aki S.S."/>
            <person name="Althoff F."/>
            <person name="Araki T."/>
            <person name="Arteaga-Vazquez M.A."/>
            <person name="Balasubrmanian S."/>
            <person name="Barry K."/>
            <person name="Bauer D."/>
            <person name="Boehm C.R."/>
            <person name="Briginshaw L."/>
            <person name="Caballero-Perez J."/>
            <person name="Catarino B."/>
            <person name="Chen F."/>
            <person name="Chiyoda S."/>
            <person name="Chovatia M."/>
            <person name="Davies K.M."/>
            <person name="Delmans M."/>
            <person name="Demura T."/>
            <person name="Dierschke T."/>
            <person name="Dolan L."/>
            <person name="Dorantes-Acosta A.E."/>
            <person name="Eklund D.M."/>
            <person name="Florent S.N."/>
            <person name="Flores-Sandoval E."/>
            <person name="Fujiyama A."/>
            <person name="Fukuzawa H."/>
            <person name="Galik B."/>
            <person name="Grimanelli D."/>
            <person name="Grimwood J."/>
            <person name="Grossniklaus U."/>
            <person name="Hamada T."/>
            <person name="Haseloff J."/>
            <person name="Hetherington A.J."/>
            <person name="Higo A."/>
            <person name="Hirakawa Y."/>
            <person name="Hundley H.N."/>
            <person name="Ikeda Y."/>
            <person name="Inoue K."/>
            <person name="Inoue S.I."/>
            <person name="Ishida S."/>
            <person name="Jia Q."/>
            <person name="Kakita M."/>
            <person name="Kanazawa T."/>
            <person name="Kawai Y."/>
            <person name="Kawashima T."/>
            <person name="Kennedy M."/>
            <person name="Kinose K."/>
            <person name="Kinoshita T."/>
            <person name="Kohara Y."/>
            <person name="Koide E."/>
            <person name="Komatsu K."/>
            <person name="Kopischke S."/>
            <person name="Kubo M."/>
            <person name="Kyozuka J."/>
            <person name="Lagercrantz U."/>
            <person name="Lin S.S."/>
            <person name="Lindquist E."/>
            <person name="Lipzen A.M."/>
            <person name="Lu C.W."/>
            <person name="De Luna E."/>
            <person name="Martienssen R.A."/>
            <person name="Minamino N."/>
            <person name="Mizutani M."/>
            <person name="Mizutani M."/>
            <person name="Mochizuki N."/>
            <person name="Monte I."/>
            <person name="Mosher R."/>
            <person name="Nagasaki H."/>
            <person name="Nakagami H."/>
            <person name="Naramoto S."/>
            <person name="Nishitani K."/>
            <person name="Ohtani M."/>
            <person name="Okamoto T."/>
            <person name="Okumura M."/>
            <person name="Phillips J."/>
            <person name="Pollak B."/>
            <person name="Reinders A."/>
            <person name="Rovekamp M."/>
            <person name="Sano R."/>
            <person name="Sawa S."/>
            <person name="Schmid M.W."/>
            <person name="Shirakawa M."/>
            <person name="Solano R."/>
            <person name="Spunde A."/>
            <person name="Suetsugu N."/>
            <person name="Sugano S."/>
            <person name="Sugiyama A."/>
            <person name="Sun R."/>
            <person name="Suzuki Y."/>
            <person name="Takenaka M."/>
            <person name="Takezawa D."/>
            <person name="Tomogane H."/>
            <person name="Tsuzuki M."/>
            <person name="Ueda T."/>
            <person name="Umeda M."/>
            <person name="Ward J.M."/>
            <person name="Watanabe Y."/>
            <person name="Yazaki K."/>
            <person name="Yokoyama R."/>
            <person name="Yoshitake Y."/>
            <person name="Yotsui I."/>
            <person name="Zachgo S."/>
            <person name="Schmutz J."/>
        </authorList>
    </citation>
    <scope>NUCLEOTIDE SEQUENCE [LARGE SCALE GENOMIC DNA]</scope>
    <source>
        <strain evidence="2">Tak-1</strain>
    </source>
</reference>
<protein>
    <submittedName>
        <fullName evidence="1">Uncharacterized protein</fullName>
    </submittedName>
</protein>
<evidence type="ECO:0000313" key="2">
    <source>
        <dbReference type="Proteomes" id="UP000244005"/>
    </source>
</evidence>
<name>A0A2R6WHU2_MARPO</name>
<sequence length="74" mass="8730">MIVDVMGRFPSFVQDRVSCALARTRNAQSRQRTPWKSKVAYRCSRLQKRRSNWSYLYDCPEEPCVGNSNKFSEH</sequence>
<dbReference type="EMBL" id="KZ772761">
    <property type="protein sequence ID" value="PTQ33425.1"/>
    <property type="molecule type" value="Genomic_DNA"/>
</dbReference>
<dbReference type="Gramene" id="Mp3g21640.1">
    <property type="protein sequence ID" value="Mp3g21640.1.cds1"/>
    <property type="gene ID" value="Mp3g21640"/>
</dbReference>
<dbReference type="Proteomes" id="UP000244005">
    <property type="component" value="Unassembled WGS sequence"/>
</dbReference>
<organism evidence="1 2">
    <name type="scientific">Marchantia polymorpha</name>
    <name type="common">Common liverwort</name>
    <name type="synonym">Marchantia aquatica</name>
    <dbReference type="NCBI Taxonomy" id="3197"/>
    <lineage>
        <taxon>Eukaryota</taxon>
        <taxon>Viridiplantae</taxon>
        <taxon>Streptophyta</taxon>
        <taxon>Embryophyta</taxon>
        <taxon>Marchantiophyta</taxon>
        <taxon>Marchantiopsida</taxon>
        <taxon>Marchantiidae</taxon>
        <taxon>Marchantiales</taxon>
        <taxon>Marchantiaceae</taxon>
        <taxon>Marchantia</taxon>
    </lineage>
</organism>